<keyword evidence="6" id="KW-0217">Developmental protein</keyword>
<evidence type="ECO:0000256" key="8">
    <source>
        <dbReference type="ARBA" id="ARBA00022692"/>
    </source>
</evidence>
<dbReference type="InterPro" id="IPR006916">
    <property type="entry name" value="POPDC1-3"/>
</dbReference>
<comment type="similarity">
    <text evidence="4">Belongs to the popeye family.</text>
</comment>
<dbReference type="AlphaFoldDB" id="A0A7S4JSN2"/>
<keyword evidence="10" id="KW-0965">Cell junction</keyword>
<keyword evidence="5" id="KW-0796">Tight junction</keyword>
<dbReference type="GO" id="GO:0016328">
    <property type="term" value="C:lateral plasma membrane"/>
    <property type="evidence" value="ECO:0007669"/>
    <property type="project" value="UniProtKB-SubCell"/>
</dbReference>
<dbReference type="Pfam" id="PF04831">
    <property type="entry name" value="POPDC1-3"/>
    <property type="match status" value="1"/>
</dbReference>
<evidence type="ECO:0000313" key="16">
    <source>
        <dbReference type="EMBL" id="CAE2272673.1"/>
    </source>
</evidence>
<dbReference type="EMBL" id="HBKQ01047810">
    <property type="protein sequence ID" value="CAE2272673.1"/>
    <property type="molecule type" value="Transcribed_RNA"/>
</dbReference>
<evidence type="ECO:0000256" key="1">
    <source>
        <dbReference type="ARBA" id="ARBA00004124"/>
    </source>
</evidence>
<dbReference type="GO" id="GO:0007155">
    <property type="term" value="P:cell adhesion"/>
    <property type="evidence" value="ECO:0007669"/>
    <property type="project" value="UniProtKB-KW"/>
</dbReference>
<dbReference type="InterPro" id="IPR018490">
    <property type="entry name" value="cNMP-bd_dom_sf"/>
</dbReference>
<evidence type="ECO:0000256" key="11">
    <source>
        <dbReference type="ARBA" id="ARBA00022989"/>
    </source>
</evidence>
<dbReference type="GO" id="GO:0005923">
    <property type="term" value="C:bicellular tight junction"/>
    <property type="evidence" value="ECO:0007669"/>
    <property type="project" value="UniProtKB-SubCell"/>
</dbReference>
<evidence type="ECO:0000256" key="9">
    <source>
        <dbReference type="ARBA" id="ARBA00022889"/>
    </source>
</evidence>
<keyword evidence="13" id="KW-0325">Glycoprotein</keyword>
<sequence length="485" mass="52598">MSLSIPSTVAVRRAGITLARSLSTGPRYRRRPTGMRRGFLPRGQRHDAAALREKTKLAVSIIPKLPKPPTAIVPKPLQPLPPRASASQSGMNATAKAGGGGSSSNVVAKTGTNVRGGGGAGKGSQQTSGRWKEWLKQNAPVLILNFGSLCTLTGFTRQDVLELRALSMTGSISSVLYFSFFRPLPWAAMGWSSIFAMTNAYNIYKILDERGHRVVMSEDEEEIFVEHFMPHGLTPKQFKKVMAKAERITVQKGTAISKQGVTLDSVYLVIRGNTRGSAFGRRLSAASSVTGNRAALKGGDSGAWIGEIEFLELLWQKEHPLKKVFPKDEKEAKMNCDKSLGDLNGKEDTAGMAGNGTIDRVTEKTNVSERKEIGKGAILTGQPVERPSNAGRALYTIVAEEECELARFSHADLEDLMKSSSDMRSAMTRAMTAVVVGRVVNFTVSRSTGTPTWSTWLDQWKHSGGAILNVQSEKIVEAIKQVAPQ</sequence>
<feature type="region of interest" description="Disordered" evidence="14">
    <location>
        <begin position="25"/>
        <end position="46"/>
    </location>
</feature>
<accession>A0A7S4JSN2</accession>
<dbReference type="Gene3D" id="2.60.120.10">
    <property type="entry name" value="Jelly Rolls"/>
    <property type="match status" value="1"/>
</dbReference>
<keyword evidence="7" id="KW-1003">Cell membrane</keyword>
<dbReference type="InterPro" id="IPR000595">
    <property type="entry name" value="cNMP-bd_dom"/>
</dbReference>
<keyword evidence="9" id="KW-0130">Cell adhesion</keyword>
<name>A0A7S4JSN2_9STRA</name>
<dbReference type="PROSITE" id="PS50042">
    <property type="entry name" value="CNMP_BINDING_3"/>
    <property type="match status" value="1"/>
</dbReference>
<keyword evidence="11" id="KW-1133">Transmembrane helix</keyword>
<evidence type="ECO:0000256" key="10">
    <source>
        <dbReference type="ARBA" id="ARBA00022949"/>
    </source>
</evidence>
<feature type="compositionally biased region" description="Pro residues" evidence="14">
    <location>
        <begin position="68"/>
        <end position="82"/>
    </location>
</feature>
<dbReference type="InterPro" id="IPR055272">
    <property type="entry name" value="POPDC1-3_dom"/>
</dbReference>
<keyword evidence="12" id="KW-0472">Membrane</keyword>
<dbReference type="PANTHER" id="PTHR12101">
    <property type="entry name" value="POPEYE DOMAIN CONTAINING PROTEIN"/>
    <property type="match status" value="1"/>
</dbReference>
<evidence type="ECO:0000256" key="6">
    <source>
        <dbReference type="ARBA" id="ARBA00022473"/>
    </source>
</evidence>
<proteinExistence type="inferred from homology"/>
<protein>
    <recommendedName>
        <fullName evidence="15">Cyclic nucleotide-binding domain-containing protein</fullName>
    </recommendedName>
</protein>
<dbReference type="InterPro" id="IPR014710">
    <property type="entry name" value="RmlC-like_jellyroll"/>
</dbReference>
<dbReference type="SUPFAM" id="SSF51206">
    <property type="entry name" value="cAMP-binding domain-like"/>
    <property type="match status" value="1"/>
</dbReference>
<dbReference type="GO" id="GO:0030552">
    <property type="term" value="F:cAMP binding"/>
    <property type="evidence" value="ECO:0007669"/>
    <property type="project" value="TreeGrafter"/>
</dbReference>
<reference evidence="16" key="1">
    <citation type="submission" date="2021-01" db="EMBL/GenBank/DDBJ databases">
        <authorList>
            <person name="Corre E."/>
            <person name="Pelletier E."/>
            <person name="Niang G."/>
            <person name="Scheremetjew M."/>
            <person name="Finn R."/>
            <person name="Kale V."/>
            <person name="Holt S."/>
            <person name="Cochrane G."/>
            <person name="Meng A."/>
            <person name="Brown T."/>
            <person name="Cohen L."/>
        </authorList>
    </citation>
    <scope>NUCLEOTIDE SEQUENCE</scope>
    <source>
        <strain evidence="16">Isolate 1302-5</strain>
    </source>
</reference>
<evidence type="ECO:0000256" key="4">
    <source>
        <dbReference type="ARBA" id="ARBA00007146"/>
    </source>
</evidence>
<evidence type="ECO:0000256" key="7">
    <source>
        <dbReference type="ARBA" id="ARBA00022475"/>
    </source>
</evidence>
<feature type="region of interest" description="Disordered" evidence="14">
    <location>
        <begin position="68"/>
        <end position="129"/>
    </location>
</feature>
<gene>
    <name evidence="16" type="ORF">OAUR00152_LOCUS32997</name>
</gene>
<keyword evidence="8" id="KW-0812">Transmembrane</keyword>
<evidence type="ECO:0000256" key="13">
    <source>
        <dbReference type="ARBA" id="ARBA00023180"/>
    </source>
</evidence>
<evidence type="ECO:0000256" key="14">
    <source>
        <dbReference type="SAM" id="MobiDB-lite"/>
    </source>
</evidence>
<evidence type="ECO:0000259" key="15">
    <source>
        <dbReference type="PROSITE" id="PS50042"/>
    </source>
</evidence>
<evidence type="ECO:0000256" key="3">
    <source>
        <dbReference type="ARBA" id="ARBA00004435"/>
    </source>
</evidence>
<evidence type="ECO:0000256" key="5">
    <source>
        <dbReference type="ARBA" id="ARBA00022427"/>
    </source>
</evidence>
<organism evidence="16">
    <name type="scientific">Odontella aurita</name>
    <dbReference type="NCBI Taxonomy" id="265563"/>
    <lineage>
        <taxon>Eukaryota</taxon>
        <taxon>Sar</taxon>
        <taxon>Stramenopiles</taxon>
        <taxon>Ochrophyta</taxon>
        <taxon>Bacillariophyta</taxon>
        <taxon>Mediophyceae</taxon>
        <taxon>Biddulphiophycidae</taxon>
        <taxon>Eupodiscales</taxon>
        <taxon>Odontellaceae</taxon>
        <taxon>Odontella</taxon>
    </lineage>
</organism>
<feature type="domain" description="Cyclic nucleotide-binding" evidence="15">
    <location>
        <begin position="229"/>
        <end position="311"/>
    </location>
</feature>
<evidence type="ECO:0000256" key="2">
    <source>
        <dbReference type="ARBA" id="ARBA00004141"/>
    </source>
</evidence>
<dbReference type="PANTHER" id="PTHR12101:SF17">
    <property type="entry name" value="BLOOD VESSEL EPICARDIAL SUBSTANCE"/>
    <property type="match status" value="1"/>
</dbReference>
<evidence type="ECO:0000256" key="12">
    <source>
        <dbReference type="ARBA" id="ARBA00023136"/>
    </source>
</evidence>
<comment type="subcellular location">
    <subcellularLocation>
        <location evidence="3">Cell junction</location>
        <location evidence="3">Tight junction</location>
    </subcellularLocation>
    <subcellularLocation>
        <location evidence="1">Lateral cell membrane</location>
    </subcellularLocation>
    <subcellularLocation>
        <location evidence="2">Membrane</location>
        <topology evidence="2">Multi-pass membrane protein</topology>
    </subcellularLocation>
</comment>